<evidence type="ECO:0000313" key="2">
    <source>
        <dbReference type="Proteomes" id="UP000299102"/>
    </source>
</evidence>
<name>A0A4C1UCT3_EUMVA</name>
<dbReference type="Proteomes" id="UP000299102">
    <property type="component" value="Unassembled WGS sequence"/>
</dbReference>
<sequence>MVSLDIEGVFDYAWWPALKAQLLAYNCSLNFYGMVRGYLRDREVIVRYAGGESRRRTSKGCIKGYIAGPGPLEPHSGLLTPRTRGTRRIRAVVRG</sequence>
<evidence type="ECO:0000313" key="1">
    <source>
        <dbReference type="EMBL" id="GBP23734.1"/>
    </source>
</evidence>
<keyword evidence="2" id="KW-1185">Reference proteome</keyword>
<gene>
    <name evidence="1" type="ORF">EVAR_13690_1</name>
</gene>
<dbReference type="OrthoDB" id="7382669at2759"/>
<comment type="caution">
    <text evidence="1">The sequence shown here is derived from an EMBL/GenBank/DDBJ whole genome shotgun (WGS) entry which is preliminary data.</text>
</comment>
<dbReference type="AlphaFoldDB" id="A0A4C1UCT3"/>
<proteinExistence type="predicted"/>
<dbReference type="EMBL" id="BGZK01000153">
    <property type="protein sequence ID" value="GBP23734.1"/>
    <property type="molecule type" value="Genomic_DNA"/>
</dbReference>
<organism evidence="1 2">
    <name type="scientific">Eumeta variegata</name>
    <name type="common">Bagworm moth</name>
    <name type="synonym">Eumeta japonica</name>
    <dbReference type="NCBI Taxonomy" id="151549"/>
    <lineage>
        <taxon>Eukaryota</taxon>
        <taxon>Metazoa</taxon>
        <taxon>Ecdysozoa</taxon>
        <taxon>Arthropoda</taxon>
        <taxon>Hexapoda</taxon>
        <taxon>Insecta</taxon>
        <taxon>Pterygota</taxon>
        <taxon>Neoptera</taxon>
        <taxon>Endopterygota</taxon>
        <taxon>Lepidoptera</taxon>
        <taxon>Glossata</taxon>
        <taxon>Ditrysia</taxon>
        <taxon>Tineoidea</taxon>
        <taxon>Psychidae</taxon>
        <taxon>Oiketicinae</taxon>
        <taxon>Eumeta</taxon>
    </lineage>
</organism>
<reference evidence="1 2" key="1">
    <citation type="journal article" date="2019" name="Commun. Biol.">
        <title>The bagworm genome reveals a unique fibroin gene that provides high tensile strength.</title>
        <authorList>
            <person name="Kono N."/>
            <person name="Nakamura H."/>
            <person name="Ohtoshi R."/>
            <person name="Tomita M."/>
            <person name="Numata K."/>
            <person name="Arakawa K."/>
        </authorList>
    </citation>
    <scope>NUCLEOTIDE SEQUENCE [LARGE SCALE GENOMIC DNA]</scope>
</reference>
<accession>A0A4C1UCT3</accession>
<evidence type="ECO:0008006" key="3">
    <source>
        <dbReference type="Google" id="ProtNLM"/>
    </source>
</evidence>
<protein>
    <recommendedName>
        <fullName evidence="3">Reverse transcriptase domain-containing protein</fullName>
    </recommendedName>
</protein>